<evidence type="ECO:0000313" key="2">
    <source>
        <dbReference type="EMBL" id="TRU21655.1"/>
    </source>
</evidence>
<proteinExistence type="predicted"/>
<dbReference type="Proteomes" id="UP000320551">
    <property type="component" value="Unassembled WGS sequence"/>
</dbReference>
<feature type="region of interest" description="Disordered" evidence="1">
    <location>
        <begin position="1"/>
        <end position="20"/>
    </location>
</feature>
<gene>
    <name evidence="2" type="ORF">EWV80_15600</name>
</gene>
<accession>A0A552DHE5</accession>
<dbReference type="Gene3D" id="3.40.50.1460">
    <property type="match status" value="1"/>
</dbReference>
<name>A0A552DHE5_MICAE</name>
<protein>
    <recommendedName>
        <fullName evidence="4">Caspase family protein</fullName>
    </recommendedName>
</protein>
<dbReference type="AlphaFoldDB" id="A0A552DHE5"/>
<evidence type="ECO:0000256" key="1">
    <source>
        <dbReference type="SAM" id="MobiDB-lite"/>
    </source>
</evidence>
<sequence>MTAFETPESLPGSEPAPATKSNIQNELSRLQGDRQSASLFLFYWGGHGWVTLEGERRLFYADARKDDERNLDFNDLLVSACSDSYRKMPRQLFIVDTCANYMPQIKNPPRDQLGKKEPMFSPEQFVLFAGKLGDRAKNLDSEQTGLYTRELLKELSDLPPSKIWPPDMEVIAYLLKHRFDKLRSEGLAEQIPTYIWNRGWQGQDNIISPINSNSSSNIRGTKKPYSTKNLSYSQKVELRNKLTDCQGVKKKARRDLIFQELLKSYPQLLIQDRMQTSSLIMNLLDQLQSHGYALEKFIEIIKIEATGQDSSEEMEKKIEDLETTILEIFDPVPSSPKVEKINAENQWLIRINSQEIRIPFKLSEIADTTIKNTMTAQEMRTWKEIHTQCEILVRNYIDIYKYIMDEQVDTAMKSLMEFKEECIKVLLPLNQLKISSPRIFTFEQIRHLLNIHLYIEILLETMRYKSPTLRNKSNNSSRGKYFELGKEFADVIHDLLFEALRLADRVLKLYFDQEQFS</sequence>
<reference evidence="2 3" key="1">
    <citation type="submission" date="2019-01" db="EMBL/GenBank/DDBJ databases">
        <title>Coherence of Microcystis species and biogeography revealed through population genomics.</title>
        <authorList>
            <person name="Perez-Carrascal O.M."/>
            <person name="Terrat Y."/>
            <person name="Giani A."/>
            <person name="Fortin N."/>
            <person name="Tromas N."/>
            <person name="Shapiro B.J."/>
        </authorList>
    </citation>
    <scope>NUCLEOTIDE SEQUENCE [LARGE SCALE GENOMIC DNA]</scope>
    <source>
        <strain evidence="2">Ma_QC_B_20070730_S2</strain>
    </source>
</reference>
<evidence type="ECO:0008006" key="4">
    <source>
        <dbReference type="Google" id="ProtNLM"/>
    </source>
</evidence>
<evidence type="ECO:0000313" key="3">
    <source>
        <dbReference type="Proteomes" id="UP000320551"/>
    </source>
</evidence>
<dbReference type="EMBL" id="SFBK01000206">
    <property type="protein sequence ID" value="TRU21655.1"/>
    <property type="molecule type" value="Genomic_DNA"/>
</dbReference>
<comment type="caution">
    <text evidence="2">The sequence shown here is derived from an EMBL/GenBank/DDBJ whole genome shotgun (WGS) entry which is preliminary data.</text>
</comment>
<organism evidence="2 3">
    <name type="scientific">Microcystis aeruginosa Ma_QC_B_20070730_S2</name>
    <dbReference type="NCBI Taxonomy" id="2486256"/>
    <lineage>
        <taxon>Bacteria</taxon>
        <taxon>Bacillati</taxon>
        <taxon>Cyanobacteriota</taxon>
        <taxon>Cyanophyceae</taxon>
        <taxon>Oscillatoriophycideae</taxon>
        <taxon>Chroococcales</taxon>
        <taxon>Microcystaceae</taxon>
        <taxon>Microcystis</taxon>
    </lineage>
</organism>